<evidence type="ECO:0000313" key="2">
    <source>
        <dbReference type="EMBL" id="KAK4185750.1"/>
    </source>
</evidence>
<evidence type="ECO:0000256" key="1">
    <source>
        <dbReference type="SAM" id="SignalP"/>
    </source>
</evidence>
<dbReference type="EMBL" id="MU864441">
    <property type="protein sequence ID" value="KAK4185750.1"/>
    <property type="molecule type" value="Genomic_DNA"/>
</dbReference>
<evidence type="ECO:0000313" key="3">
    <source>
        <dbReference type="Proteomes" id="UP001302126"/>
    </source>
</evidence>
<keyword evidence="1" id="KW-0732">Signal</keyword>
<proteinExistence type="predicted"/>
<dbReference type="Proteomes" id="UP001302126">
    <property type="component" value="Unassembled WGS sequence"/>
</dbReference>
<protein>
    <recommendedName>
        <fullName evidence="4">Secreted protein</fullName>
    </recommendedName>
</protein>
<dbReference type="AlphaFoldDB" id="A0AAN6WQT7"/>
<name>A0AAN6WQT7_9PEZI</name>
<comment type="caution">
    <text evidence="2">The sequence shown here is derived from an EMBL/GenBank/DDBJ whole genome shotgun (WGS) entry which is preliminary data.</text>
</comment>
<reference evidence="2" key="2">
    <citation type="submission" date="2023-05" db="EMBL/GenBank/DDBJ databases">
        <authorList>
            <consortium name="Lawrence Berkeley National Laboratory"/>
            <person name="Steindorff A."/>
            <person name="Hensen N."/>
            <person name="Bonometti L."/>
            <person name="Westerberg I."/>
            <person name="Brannstrom I.O."/>
            <person name="Guillou S."/>
            <person name="Cros-Aarteil S."/>
            <person name="Calhoun S."/>
            <person name="Haridas S."/>
            <person name="Kuo A."/>
            <person name="Mondo S."/>
            <person name="Pangilinan J."/>
            <person name="Riley R."/>
            <person name="Labutti K."/>
            <person name="Andreopoulos B."/>
            <person name="Lipzen A."/>
            <person name="Chen C."/>
            <person name="Yanf M."/>
            <person name="Daum C."/>
            <person name="Ng V."/>
            <person name="Clum A."/>
            <person name="Ohm R."/>
            <person name="Martin F."/>
            <person name="Silar P."/>
            <person name="Natvig D."/>
            <person name="Lalanne C."/>
            <person name="Gautier V."/>
            <person name="Ament-Velasquez S.L."/>
            <person name="Kruys A."/>
            <person name="Hutchinson M.I."/>
            <person name="Powell A.J."/>
            <person name="Barry K."/>
            <person name="Miller A.N."/>
            <person name="Grigoriev I.V."/>
            <person name="Debuchy R."/>
            <person name="Gladieux P."/>
            <person name="Thoren M.H."/>
            <person name="Johannesson H."/>
        </authorList>
    </citation>
    <scope>NUCLEOTIDE SEQUENCE</scope>
    <source>
        <strain evidence="2">PSN309</strain>
    </source>
</reference>
<feature type="chain" id="PRO_5042874906" description="Secreted protein" evidence="1">
    <location>
        <begin position="21"/>
        <end position="218"/>
    </location>
</feature>
<evidence type="ECO:0008006" key="4">
    <source>
        <dbReference type="Google" id="ProtNLM"/>
    </source>
</evidence>
<sequence length="218" mass="24414">MVRAVVSLVAILAIAAPAFAAPAPDAAVHSGDTLETSESFYGPEYVSTPAGIKKVDRLLELYAPTYKPHNDMIGLWADTSRNDTDEGHKFKPVFDIGNRFPVYEELIDCQTTLERMNYPARVEPIVHEQLSYLKDINFLELRHGRKVHVPERISCCWKAGISLMAQKEIPPGGFRISGDTVALMVFNSIEHCKRGEWLRARIFDPTRTMTVEVHGADC</sequence>
<organism evidence="2 3">
    <name type="scientific">Podospora australis</name>
    <dbReference type="NCBI Taxonomy" id="1536484"/>
    <lineage>
        <taxon>Eukaryota</taxon>
        <taxon>Fungi</taxon>
        <taxon>Dikarya</taxon>
        <taxon>Ascomycota</taxon>
        <taxon>Pezizomycotina</taxon>
        <taxon>Sordariomycetes</taxon>
        <taxon>Sordariomycetidae</taxon>
        <taxon>Sordariales</taxon>
        <taxon>Podosporaceae</taxon>
        <taxon>Podospora</taxon>
    </lineage>
</organism>
<keyword evidence="3" id="KW-1185">Reference proteome</keyword>
<gene>
    <name evidence="2" type="ORF">QBC35DRAFT_453981</name>
</gene>
<reference evidence="2" key="1">
    <citation type="journal article" date="2023" name="Mol. Phylogenet. Evol.">
        <title>Genome-scale phylogeny and comparative genomics of the fungal order Sordariales.</title>
        <authorList>
            <person name="Hensen N."/>
            <person name="Bonometti L."/>
            <person name="Westerberg I."/>
            <person name="Brannstrom I.O."/>
            <person name="Guillou S."/>
            <person name="Cros-Aarteil S."/>
            <person name="Calhoun S."/>
            <person name="Haridas S."/>
            <person name="Kuo A."/>
            <person name="Mondo S."/>
            <person name="Pangilinan J."/>
            <person name="Riley R."/>
            <person name="LaButti K."/>
            <person name="Andreopoulos B."/>
            <person name="Lipzen A."/>
            <person name="Chen C."/>
            <person name="Yan M."/>
            <person name="Daum C."/>
            <person name="Ng V."/>
            <person name="Clum A."/>
            <person name="Steindorff A."/>
            <person name="Ohm R.A."/>
            <person name="Martin F."/>
            <person name="Silar P."/>
            <person name="Natvig D.O."/>
            <person name="Lalanne C."/>
            <person name="Gautier V."/>
            <person name="Ament-Velasquez S.L."/>
            <person name="Kruys A."/>
            <person name="Hutchinson M.I."/>
            <person name="Powell A.J."/>
            <person name="Barry K."/>
            <person name="Miller A.N."/>
            <person name="Grigoriev I.V."/>
            <person name="Debuchy R."/>
            <person name="Gladieux P."/>
            <person name="Hiltunen Thoren M."/>
            <person name="Johannesson H."/>
        </authorList>
    </citation>
    <scope>NUCLEOTIDE SEQUENCE</scope>
    <source>
        <strain evidence="2">PSN309</strain>
    </source>
</reference>
<accession>A0AAN6WQT7</accession>
<feature type="signal peptide" evidence="1">
    <location>
        <begin position="1"/>
        <end position="20"/>
    </location>
</feature>